<feature type="transmembrane region" description="Helical" evidence="12">
    <location>
        <begin position="721"/>
        <end position="742"/>
    </location>
</feature>
<dbReference type="OMA" id="ITICAVW"/>
<keyword evidence="11" id="KW-0807">Transducer</keyword>
<evidence type="ECO:0000313" key="15">
    <source>
        <dbReference type="Proteomes" id="UP000694545"/>
    </source>
</evidence>
<reference evidence="14" key="1">
    <citation type="submission" date="2025-08" db="UniProtKB">
        <authorList>
            <consortium name="Ensembl"/>
        </authorList>
    </citation>
    <scope>IDENTIFICATION</scope>
</reference>
<feature type="transmembrane region" description="Helical" evidence="12">
    <location>
        <begin position="571"/>
        <end position="595"/>
    </location>
</feature>
<dbReference type="GO" id="GO:0005886">
    <property type="term" value="C:plasma membrane"/>
    <property type="evidence" value="ECO:0007669"/>
    <property type="project" value="UniProtKB-SubCell"/>
</dbReference>
<feature type="domain" description="G-protein coupled receptors family 3 profile" evidence="13">
    <location>
        <begin position="501"/>
        <end position="765"/>
    </location>
</feature>
<dbReference type="PRINTS" id="PR00248">
    <property type="entry name" value="GPCRMGR"/>
</dbReference>
<evidence type="ECO:0000256" key="11">
    <source>
        <dbReference type="ARBA" id="ARBA00023224"/>
    </source>
</evidence>
<organism evidence="14 15">
    <name type="scientific">Varanus komodoensis</name>
    <name type="common">Komodo dragon</name>
    <dbReference type="NCBI Taxonomy" id="61221"/>
    <lineage>
        <taxon>Eukaryota</taxon>
        <taxon>Metazoa</taxon>
        <taxon>Chordata</taxon>
        <taxon>Craniata</taxon>
        <taxon>Vertebrata</taxon>
        <taxon>Euteleostomi</taxon>
        <taxon>Lepidosauria</taxon>
        <taxon>Squamata</taxon>
        <taxon>Bifurcata</taxon>
        <taxon>Unidentata</taxon>
        <taxon>Episquamata</taxon>
        <taxon>Toxicofera</taxon>
        <taxon>Anguimorpha</taxon>
        <taxon>Paleoanguimorpha</taxon>
        <taxon>Varanoidea</taxon>
        <taxon>Varanidae</taxon>
        <taxon>Varanus</taxon>
    </lineage>
</organism>
<dbReference type="Gene3D" id="3.40.50.2300">
    <property type="match status" value="2"/>
</dbReference>
<keyword evidence="9" id="KW-0675">Receptor</keyword>
<evidence type="ECO:0000256" key="9">
    <source>
        <dbReference type="ARBA" id="ARBA00023170"/>
    </source>
</evidence>
<proteinExistence type="inferred from homology"/>
<keyword evidence="7" id="KW-0297">G-protein coupled receptor</keyword>
<evidence type="ECO:0000259" key="13">
    <source>
        <dbReference type="PROSITE" id="PS50259"/>
    </source>
</evidence>
<dbReference type="InterPro" id="IPR017978">
    <property type="entry name" value="GPCR_3_C"/>
</dbReference>
<dbReference type="Ensembl" id="ENSVKKT00000001531.1">
    <property type="protein sequence ID" value="ENSVKKP00000001477.1"/>
    <property type="gene ID" value="ENSVKKG00000001219.1"/>
</dbReference>
<dbReference type="GO" id="GO:0004930">
    <property type="term" value="F:G protein-coupled receptor activity"/>
    <property type="evidence" value="ECO:0007669"/>
    <property type="project" value="UniProtKB-KW"/>
</dbReference>
<accession>A0A8D2ISL3</accession>
<dbReference type="InterPro" id="IPR028082">
    <property type="entry name" value="Peripla_BP_I"/>
</dbReference>
<keyword evidence="10" id="KW-0325">Glycoprotein</keyword>
<evidence type="ECO:0000256" key="3">
    <source>
        <dbReference type="ARBA" id="ARBA00022475"/>
    </source>
</evidence>
<evidence type="ECO:0000256" key="1">
    <source>
        <dbReference type="ARBA" id="ARBA00004651"/>
    </source>
</evidence>
<dbReference type="Pfam" id="PF00003">
    <property type="entry name" value="7tm_3"/>
    <property type="match status" value="1"/>
</dbReference>
<dbReference type="Pfam" id="PF07562">
    <property type="entry name" value="NCD3G"/>
    <property type="match status" value="1"/>
</dbReference>
<name>A0A8D2ISL3_VARKO</name>
<feature type="transmembrane region" description="Helical" evidence="12">
    <location>
        <begin position="615"/>
        <end position="638"/>
    </location>
</feature>
<dbReference type="Gene3D" id="2.10.50.30">
    <property type="entry name" value="GPCR, family 3, nine cysteines domain"/>
    <property type="match status" value="1"/>
</dbReference>
<dbReference type="InterPro" id="IPR000337">
    <property type="entry name" value="GPCR_3"/>
</dbReference>
<dbReference type="FunFam" id="2.10.50.30:FF:000002">
    <property type="entry name" value="Vomeronasal 2 receptor, h1"/>
    <property type="match status" value="1"/>
</dbReference>
<feature type="transmembrane region" description="Helical" evidence="12">
    <location>
        <begin position="658"/>
        <end position="683"/>
    </location>
</feature>
<dbReference type="PRINTS" id="PR01535">
    <property type="entry name" value="VOMERONASL2R"/>
</dbReference>
<sequence>MGFHGFMTQTYQNILSFVYAVREINENYQGFPNFTLGFHIYNSHFAGSWTYLASMELLSTWGSLIPNYKCDIGDNLAAVIAGPNSNVCFFIATILCIYKIPQVRWEYLGTGYQFFFYFLRVPDPNMATIVQLLLHFSWTWIGVIFIDDDSGQMFVQIVLPLFFQKGICLDFIEALPTMYFTTDISEMVAEWIGTYKVIMSSTANVVVLNGETYTMLFLRMYPQVSEFEDIQIKSRGKVWIMTAQMEFSSIPFQRFLDIDIIHGSLSIVIHSSDVPGFQQFLQMRNPTSDKEDGFIREFWQQAFSCVFLKTKVEKQDEDICSGEEKLENLPGSVFELGMTSHSYGVYNAVHAMAHALQSMYSLHYFLRSISFNNSAGEKISFDQNGDLLAGFDIINWVTFSNQTFLKVKVGKIDPVHPKDKMFNFIQPMSLCNDYCHSGYSRRKKEGMPFCCFNCLLCPEGMISDQKDMDECFRCPEDQYPNENQDFCIPKKITFLSYEEPLGISFAFIALSFSAITALVLWIFIKHNNTPIVKANNRKLTYLLLFSLLLLFFSPLLFIGQPARMTCLLRQTVFGIIFSVAVSCVLGKTMVVVLAFMATKPGSRMRRWVGKGLANLVVFSSSLIQATICTVWLTIAPPFPDLDMHSMPEYIVLECNEGLVSMFYSVLGFLGFLAIVSFTVAFLARKLPDSFNEAKFIAFSMLVFCSVWLSFVPTYQSTKGKYLVAVEIFSILASSAGLLGCIFSPKCYIIVLRPELNRRGQLLTRNKNL</sequence>
<evidence type="ECO:0000256" key="8">
    <source>
        <dbReference type="ARBA" id="ARBA00023136"/>
    </source>
</evidence>
<feature type="transmembrane region" description="Helical" evidence="12">
    <location>
        <begin position="695"/>
        <end position="715"/>
    </location>
</feature>
<evidence type="ECO:0000256" key="6">
    <source>
        <dbReference type="ARBA" id="ARBA00022989"/>
    </source>
</evidence>
<feature type="transmembrane region" description="Helical" evidence="12">
    <location>
        <begin position="539"/>
        <end position="559"/>
    </location>
</feature>
<dbReference type="PROSITE" id="PS50259">
    <property type="entry name" value="G_PROTEIN_RECEP_F3_4"/>
    <property type="match status" value="1"/>
</dbReference>
<dbReference type="Pfam" id="PF01094">
    <property type="entry name" value="ANF_receptor"/>
    <property type="match status" value="1"/>
</dbReference>
<evidence type="ECO:0000256" key="12">
    <source>
        <dbReference type="SAM" id="Phobius"/>
    </source>
</evidence>
<dbReference type="InterPro" id="IPR001828">
    <property type="entry name" value="ANF_lig-bd_rcpt"/>
</dbReference>
<dbReference type="CDD" id="cd15283">
    <property type="entry name" value="7tmC_V2R_pheromone"/>
    <property type="match status" value="1"/>
</dbReference>
<dbReference type="FunFam" id="3.40.50.2300:FF:000024">
    <property type="entry name" value="Vomeronasal 2, receptor 73"/>
    <property type="match status" value="1"/>
</dbReference>
<evidence type="ECO:0000313" key="14">
    <source>
        <dbReference type="Ensembl" id="ENSVKKP00000001477.1"/>
    </source>
</evidence>
<keyword evidence="5" id="KW-0732">Signal</keyword>
<dbReference type="InterPro" id="IPR004073">
    <property type="entry name" value="GPCR_3_vmron_rcpt_2"/>
</dbReference>
<dbReference type="InterPro" id="IPR038550">
    <property type="entry name" value="GPCR_3_9-Cys_sf"/>
</dbReference>
<evidence type="ECO:0000256" key="7">
    <source>
        <dbReference type="ARBA" id="ARBA00023040"/>
    </source>
</evidence>
<keyword evidence="4 12" id="KW-0812">Transmembrane</keyword>
<feature type="transmembrane region" description="Helical" evidence="12">
    <location>
        <begin position="501"/>
        <end position="524"/>
    </location>
</feature>
<dbReference type="InterPro" id="IPR017979">
    <property type="entry name" value="GPCR_3_CS"/>
</dbReference>
<dbReference type="InterPro" id="IPR011500">
    <property type="entry name" value="GPCR_3_9-Cys_dom"/>
</dbReference>
<keyword evidence="15" id="KW-1185">Reference proteome</keyword>
<reference evidence="14" key="2">
    <citation type="submission" date="2025-09" db="UniProtKB">
        <authorList>
            <consortium name="Ensembl"/>
        </authorList>
    </citation>
    <scope>IDENTIFICATION</scope>
</reference>
<comment type="subcellular location">
    <subcellularLocation>
        <location evidence="1">Cell membrane</location>
        <topology evidence="1">Multi-pass membrane protein</topology>
    </subcellularLocation>
</comment>
<keyword evidence="8 12" id="KW-0472">Membrane</keyword>
<protein>
    <recommendedName>
        <fullName evidence="13">G-protein coupled receptors family 3 profile domain-containing protein</fullName>
    </recommendedName>
</protein>
<dbReference type="PROSITE" id="PS00981">
    <property type="entry name" value="G_PROTEIN_RECEP_F3_3"/>
    <property type="match status" value="1"/>
</dbReference>
<dbReference type="PANTHER" id="PTHR24061">
    <property type="entry name" value="CALCIUM-SENSING RECEPTOR-RELATED"/>
    <property type="match status" value="1"/>
</dbReference>
<keyword evidence="6 12" id="KW-1133">Transmembrane helix</keyword>
<evidence type="ECO:0000256" key="10">
    <source>
        <dbReference type="ARBA" id="ARBA00023180"/>
    </source>
</evidence>
<dbReference type="SUPFAM" id="SSF53822">
    <property type="entry name" value="Periplasmic binding protein-like I"/>
    <property type="match status" value="1"/>
</dbReference>
<evidence type="ECO:0000256" key="2">
    <source>
        <dbReference type="ARBA" id="ARBA00007242"/>
    </source>
</evidence>
<dbReference type="AlphaFoldDB" id="A0A8D2ISL3"/>
<comment type="similarity">
    <text evidence="2">Belongs to the G-protein coupled receptor 3 family.</text>
</comment>
<evidence type="ECO:0000256" key="4">
    <source>
        <dbReference type="ARBA" id="ARBA00022692"/>
    </source>
</evidence>
<dbReference type="PANTHER" id="PTHR24061:SF599">
    <property type="entry name" value="G-PROTEIN COUPLED RECEPTORS FAMILY 3 PROFILE DOMAIN-CONTAINING PROTEIN"/>
    <property type="match status" value="1"/>
</dbReference>
<dbReference type="InterPro" id="IPR000068">
    <property type="entry name" value="GPCR_3_Ca_sens_rcpt-rel"/>
</dbReference>
<dbReference type="Proteomes" id="UP000694545">
    <property type="component" value="Unplaced"/>
</dbReference>
<evidence type="ECO:0000256" key="5">
    <source>
        <dbReference type="ARBA" id="ARBA00022729"/>
    </source>
</evidence>
<keyword evidence="3" id="KW-1003">Cell membrane</keyword>